<dbReference type="STRING" id="1125876.SAMN05443292_1499"/>
<sequence>MILKLYFIFFVYGFWLVSHKTAIYKIHNNNSIFIDYLYLPLQSEISGQQHKSTT</sequence>
<dbReference type="AlphaFoldDB" id="A0A1I3FNZ6"/>
<gene>
    <name evidence="1" type="ORF">SAMN05443292_1499</name>
</gene>
<dbReference type="Proteomes" id="UP000198931">
    <property type="component" value="Unassembled WGS sequence"/>
</dbReference>
<dbReference type="EMBL" id="FOQT01000002">
    <property type="protein sequence ID" value="SFI12681.1"/>
    <property type="molecule type" value="Genomic_DNA"/>
</dbReference>
<keyword evidence="2" id="KW-1185">Reference proteome</keyword>
<accession>A0A1I3FNZ6</accession>
<name>A0A1I3FNZ6_9FLAO</name>
<evidence type="ECO:0000313" key="1">
    <source>
        <dbReference type="EMBL" id="SFI12681.1"/>
    </source>
</evidence>
<protein>
    <submittedName>
        <fullName evidence="1">Uncharacterized protein</fullName>
    </submittedName>
</protein>
<organism evidence="1 2">
    <name type="scientific">Halpernia frigidisoli</name>
    <dbReference type="NCBI Taxonomy" id="1125876"/>
    <lineage>
        <taxon>Bacteria</taxon>
        <taxon>Pseudomonadati</taxon>
        <taxon>Bacteroidota</taxon>
        <taxon>Flavobacteriia</taxon>
        <taxon>Flavobacteriales</taxon>
        <taxon>Weeksellaceae</taxon>
        <taxon>Chryseobacterium group</taxon>
        <taxon>Halpernia</taxon>
    </lineage>
</organism>
<reference evidence="1 2" key="1">
    <citation type="submission" date="2016-10" db="EMBL/GenBank/DDBJ databases">
        <authorList>
            <person name="de Groot N.N."/>
        </authorList>
    </citation>
    <scope>NUCLEOTIDE SEQUENCE [LARGE SCALE GENOMIC DNA]</scope>
    <source>
        <strain evidence="1 2">DSM 26000</strain>
    </source>
</reference>
<proteinExistence type="predicted"/>
<evidence type="ECO:0000313" key="2">
    <source>
        <dbReference type="Proteomes" id="UP000198931"/>
    </source>
</evidence>